<feature type="domain" description="Helicase ATP-binding" evidence="2">
    <location>
        <begin position="24"/>
        <end position="187"/>
    </location>
</feature>
<dbReference type="Pfam" id="PF00176">
    <property type="entry name" value="SNF2-rel_dom"/>
    <property type="match status" value="1"/>
</dbReference>
<evidence type="ECO:0000256" key="1">
    <source>
        <dbReference type="ARBA" id="ARBA00022801"/>
    </source>
</evidence>
<dbReference type="EMBL" id="UETC01000006">
    <property type="protein sequence ID" value="SSA47717.1"/>
    <property type="molecule type" value="Genomic_DNA"/>
</dbReference>
<dbReference type="InterPro" id="IPR049730">
    <property type="entry name" value="SNF2/RAD54-like_C"/>
</dbReference>
<reference evidence="5 7" key="1">
    <citation type="submission" date="2016-10" db="EMBL/GenBank/DDBJ databases">
        <authorList>
            <person name="Cai Z."/>
        </authorList>
    </citation>
    <scope>NUCLEOTIDE SEQUENCE [LARGE SCALE GENOMIC DNA]</scope>
    <source>
        <strain evidence="5 7">DSM 25227</strain>
    </source>
</reference>
<dbReference type="Proteomes" id="UP000245839">
    <property type="component" value="Unassembled WGS sequence"/>
</dbReference>
<sequence>MLRPDPRLNLTARFKAFPYQIDAVEAVKSLEYAALFHEQGLGKTKIAVDLALHWLAERTVDTVMIITKRALVENWRQELASHTHIKPGILSQDRKHNFFVLNSSARIVLGHFEMVRSEQPRLEMFLKTRRVGVILDEAQKIKNPSAALTQAFHELREGFARRVIMTGTPVANRPEDIWSQVFFLDGGEALGEDFEAFRSDLSLDNDLHHSPERQKKFADALASVFEKLRAFSIRETKKSSGIQLPDKVVRTVTTYMAPHQAKLYDTYREQARAEVMQDGQLTEDDAEAVLKRLLRLVQVTSNPALVDESYKEEPGKVAELNRLVREATDDGSKVIVWTSFVRNADWLCQRLAEYGAVRVHGELPIEVRNRAIEDFKNCEDVSVLVATPGAAKEGLTLTVANHAIYYDRSFSLDDYLQSQDRIHRISQKRECYIWNLICDDTIDCWVDSLLSAKRLAAQLLQSDVSKEDYENAADYDFGRAVAEILNPVAEAE</sequence>
<protein>
    <submittedName>
        <fullName evidence="5">Helicase conserved C-terminal domain-containing protein</fullName>
    </submittedName>
    <submittedName>
        <fullName evidence="4">Helicase-like protein</fullName>
    </submittedName>
</protein>
<dbReference type="CDD" id="cd18793">
    <property type="entry name" value="SF2_C_SNF"/>
    <property type="match status" value="1"/>
</dbReference>
<evidence type="ECO:0000313" key="4">
    <source>
        <dbReference type="EMBL" id="PWJ17561.1"/>
    </source>
</evidence>
<dbReference type="SUPFAM" id="SSF52540">
    <property type="entry name" value="P-loop containing nucleoside triphosphate hydrolases"/>
    <property type="match status" value="2"/>
</dbReference>
<dbReference type="PANTHER" id="PTHR10799">
    <property type="entry name" value="SNF2/RAD54 HELICASE FAMILY"/>
    <property type="match status" value="1"/>
</dbReference>
<dbReference type="Gene3D" id="3.40.50.10810">
    <property type="entry name" value="Tandem AAA-ATPase domain"/>
    <property type="match status" value="1"/>
</dbReference>
<proteinExistence type="predicted"/>
<dbReference type="Gene3D" id="3.40.50.300">
    <property type="entry name" value="P-loop containing nucleotide triphosphate hydrolases"/>
    <property type="match status" value="1"/>
</dbReference>
<dbReference type="GO" id="GO:0016787">
    <property type="term" value="F:hydrolase activity"/>
    <property type="evidence" value="ECO:0007669"/>
    <property type="project" value="UniProtKB-KW"/>
</dbReference>
<keyword evidence="1" id="KW-0378">Hydrolase</keyword>
<evidence type="ECO:0000313" key="5">
    <source>
        <dbReference type="EMBL" id="SSA47717.1"/>
    </source>
</evidence>
<dbReference type="PROSITE" id="PS51192">
    <property type="entry name" value="HELICASE_ATP_BIND_1"/>
    <property type="match status" value="1"/>
</dbReference>
<dbReference type="InterPro" id="IPR038718">
    <property type="entry name" value="SNF2-like_sf"/>
</dbReference>
<feature type="domain" description="Helicase C-terminal" evidence="3">
    <location>
        <begin position="319"/>
        <end position="470"/>
    </location>
</feature>
<evidence type="ECO:0000259" key="3">
    <source>
        <dbReference type="PROSITE" id="PS51194"/>
    </source>
</evidence>
<dbReference type="Pfam" id="PF00271">
    <property type="entry name" value="Helicase_C"/>
    <property type="match status" value="1"/>
</dbReference>
<evidence type="ECO:0000259" key="2">
    <source>
        <dbReference type="PROSITE" id="PS51192"/>
    </source>
</evidence>
<name>A0A2Y9AYN2_9RHOB</name>
<dbReference type="EMBL" id="QGDJ01000006">
    <property type="protein sequence ID" value="PWJ17561.1"/>
    <property type="molecule type" value="Genomic_DNA"/>
</dbReference>
<dbReference type="InterPro" id="IPR027417">
    <property type="entry name" value="P-loop_NTPase"/>
</dbReference>
<dbReference type="SMART" id="SM00490">
    <property type="entry name" value="HELICc"/>
    <property type="match status" value="1"/>
</dbReference>
<dbReference type="SMART" id="SM00487">
    <property type="entry name" value="DEXDc"/>
    <property type="match status" value="1"/>
</dbReference>
<reference evidence="4 6" key="2">
    <citation type="submission" date="2018-03" db="EMBL/GenBank/DDBJ databases">
        <title>Genomic Encyclopedia of Archaeal and Bacterial Type Strains, Phase II (KMG-II): from individual species to whole genera.</title>
        <authorList>
            <person name="Goeker M."/>
        </authorList>
    </citation>
    <scope>NUCLEOTIDE SEQUENCE [LARGE SCALE GENOMIC DNA]</scope>
    <source>
        <strain evidence="4 6">DSM 25227</strain>
    </source>
</reference>
<evidence type="ECO:0000313" key="6">
    <source>
        <dbReference type="Proteomes" id="UP000245839"/>
    </source>
</evidence>
<dbReference type="InterPro" id="IPR000330">
    <property type="entry name" value="SNF2_N"/>
</dbReference>
<dbReference type="InterPro" id="IPR001650">
    <property type="entry name" value="Helicase_C-like"/>
</dbReference>
<dbReference type="RefSeq" id="WP_109564978.1">
    <property type="nucleotide sequence ID" value="NZ_QGDJ01000006.1"/>
</dbReference>
<keyword evidence="5" id="KW-0347">Helicase</keyword>
<dbReference type="InterPro" id="IPR014001">
    <property type="entry name" value="Helicase_ATP-bd"/>
</dbReference>
<keyword evidence="5" id="KW-0547">Nucleotide-binding</keyword>
<keyword evidence="5" id="KW-0067">ATP-binding</keyword>
<evidence type="ECO:0000313" key="7">
    <source>
        <dbReference type="Proteomes" id="UP000251571"/>
    </source>
</evidence>
<dbReference type="AlphaFoldDB" id="A0A2Y9AYN2"/>
<gene>
    <name evidence="4" type="ORF">BCF38_106172</name>
    <name evidence="5" type="ORF">SAMN05421539_106172</name>
</gene>
<keyword evidence="6" id="KW-1185">Reference proteome</keyword>
<dbReference type="PROSITE" id="PS51194">
    <property type="entry name" value="HELICASE_CTER"/>
    <property type="match status" value="1"/>
</dbReference>
<dbReference type="GO" id="GO:0004386">
    <property type="term" value="F:helicase activity"/>
    <property type="evidence" value="ECO:0007669"/>
    <property type="project" value="UniProtKB-KW"/>
</dbReference>
<organism evidence="5 7">
    <name type="scientific">Jannaschia seohaensis</name>
    <dbReference type="NCBI Taxonomy" id="475081"/>
    <lineage>
        <taxon>Bacteria</taxon>
        <taxon>Pseudomonadati</taxon>
        <taxon>Pseudomonadota</taxon>
        <taxon>Alphaproteobacteria</taxon>
        <taxon>Rhodobacterales</taxon>
        <taxon>Roseobacteraceae</taxon>
        <taxon>Jannaschia</taxon>
    </lineage>
</organism>
<dbReference type="GO" id="GO:0005524">
    <property type="term" value="F:ATP binding"/>
    <property type="evidence" value="ECO:0007669"/>
    <property type="project" value="InterPro"/>
</dbReference>
<dbReference type="Proteomes" id="UP000251571">
    <property type="component" value="Unassembled WGS sequence"/>
</dbReference>
<dbReference type="OrthoDB" id="9814088at2"/>
<accession>A0A2Y9AYN2</accession>